<name>A0A0N5C5W1_STREA</name>
<sequence>MDINRIPVDDTGSLEMLSGIGDPIKTIKLDDSRNLAFLTKTLTENEEEGEKRDNLTDSLLLIESVTDDGGEVNKTKDAFDPIFVV</sequence>
<evidence type="ECO:0000313" key="2">
    <source>
        <dbReference type="WBParaSite" id="SPAL_0001333700.1"/>
    </source>
</evidence>
<evidence type="ECO:0000313" key="1">
    <source>
        <dbReference type="Proteomes" id="UP000046392"/>
    </source>
</evidence>
<keyword evidence="1" id="KW-1185">Reference proteome</keyword>
<reference evidence="2" key="1">
    <citation type="submission" date="2017-02" db="UniProtKB">
        <authorList>
            <consortium name="WormBaseParasite"/>
        </authorList>
    </citation>
    <scope>IDENTIFICATION</scope>
</reference>
<accession>A0A0N5C5W1</accession>
<dbReference type="WBParaSite" id="SPAL_0001333700.1">
    <property type="protein sequence ID" value="SPAL_0001333700.1"/>
    <property type="gene ID" value="SPAL_0001333700"/>
</dbReference>
<dbReference type="AlphaFoldDB" id="A0A0N5C5W1"/>
<proteinExistence type="predicted"/>
<protein>
    <submittedName>
        <fullName evidence="2">Uncharacterized protein</fullName>
    </submittedName>
</protein>
<organism evidence="1 2">
    <name type="scientific">Strongyloides papillosus</name>
    <name type="common">Intestinal threadworm</name>
    <dbReference type="NCBI Taxonomy" id="174720"/>
    <lineage>
        <taxon>Eukaryota</taxon>
        <taxon>Metazoa</taxon>
        <taxon>Ecdysozoa</taxon>
        <taxon>Nematoda</taxon>
        <taxon>Chromadorea</taxon>
        <taxon>Rhabditida</taxon>
        <taxon>Tylenchina</taxon>
        <taxon>Panagrolaimomorpha</taxon>
        <taxon>Strongyloidoidea</taxon>
        <taxon>Strongyloididae</taxon>
        <taxon>Strongyloides</taxon>
    </lineage>
</organism>
<dbReference type="Proteomes" id="UP000046392">
    <property type="component" value="Unplaced"/>
</dbReference>